<organism evidence="1 2">
    <name type="scientific">Rotaria sordida</name>
    <dbReference type="NCBI Taxonomy" id="392033"/>
    <lineage>
        <taxon>Eukaryota</taxon>
        <taxon>Metazoa</taxon>
        <taxon>Spiralia</taxon>
        <taxon>Gnathifera</taxon>
        <taxon>Rotifera</taxon>
        <taxon>Eurotatoria</taxon>
        <taxon>Bdelloidea</taxon>
        <taxon>Philodinida</taxon>
        <taxon>Philodinidae</taxon>
        <taxon>Rotaria</taxon>
    </lineage>
</organism>
<gene>
    <name evidence="1" type="ORF">OTI717_LOCUS40560</name>
</gene>
<evidence type="ECO:0000313" key="1">
    <source>
        <dbReference type="EMBL" id="CAF4254903.1"/>
    </source>
</evidence>
<reference evidence="1" key="1">
    <citation type="submission" date="2021-02" db="EMBL/GenBank/DDBJ databases">
        <authorList>
            <person name="Nowell W R."/>
        </authorList>
    </citation>
    <scope>NUCLEOTIDE SEQUENCE</scope>
</reference>
<comment type="caution">
    <text evidence="1">The sequence shown here is derived from an EMBL/GenBank/DDBJ whole genome shotgun (WGS) entry which is preliminary data.</text>
</comment>
<dbReference type="EMBL" id="CAJOAX010033385">
    <property type="protein sequence ID" value="CAF4254903.1"/>
    <property type="molecule type" value="Genomic_DNA"/>
</dbReference>
<feature type="non-terminal residue" evidence="1">
    <location>
        <position position="21"/>
    </location>
</feature>
<proteinExistence type="predicted"/>
<protein>
    <submittedName>
        <fullName evidence="1">Uncharacterized protein</fullName>
    </submittedName>
</protein>
<name>A0A820F2T3_9BILA</name>
<sequence length="21" mass="2285">MGTVLEIVKVPTYVSDEGMDT</sequence>
<dbReference type="Proteomes" id="UP000663823">
    <property type="component" value="Unassembled WGS sequence"/>
</dbReference>
<evidence type="ECO:0000313" key="2">
    <source>
        <dbReference type="Proteomes" id="UP000663823"/>
    </source>
</evidence>
<dbReference type="AlphaFoldDB" id="A0A820F2T3"/>
<accession>A0A820F2T3</accession>